<gene>
    <name evidence="2" type="ORF">OIU83_21435</name>
</gene>
<keyword evidence="1" id="KW-1133">Transmembrane helix</keyword>
<dbReference type="Proteomes" id="UP001151079">
    <property type="component" value="Unassembled WGS sequence"/>
</dbReference>
<evidence type="ECO:0000313" key="3">
    <source>
        <dbReference type="Proteomes" id="UP001151079"/>
    </source>
</evidence>
<proteinExistence type="predicted"/>
<dbReference type="AlphaFoldDB" id="A0A9X3C035"/>
<keyword evidence="1" id="KW-0812">Transmembrane</keyword>
<reference evidence="2" key="1">
    <citation type="submission" date="2022-10" db="EMBL/GenBank/DDBJ databases">
        <title>Two novel species of Flavobacterium.</title>
        <authorList>
            <person name="Liu Q."/>
            <person name="Xin Y.-H."/>
        </authorList>
    </citation>
    <scope>NUCLEOTIDE SEQUENCE</scope>
    <source>
        <strain evidence="2">LS1R49</strain>
    </source>
</reference>
<organism evidence="2 3">
    <name type="scientific">Flavobacterium shii</name>
    <dbReference type="NCBI Taxonomy" id="2987687"/>
    <lineage>
        <taxon>Bacteria</taxon>
        <taxon>Pseudomonadati</taxon>
        <taxon>Bacteroidota</taxon>
        <taxon>Flavobacteriia</taxon>
        <taxon>Flavobacteriales</taxon>
        <taxon>Flavobacteriaceae</taxon>
        <taxon>Flavobacterium</taxon>
    </lineage>
</organism>
<dbReference type="EMBL" id="JAOZEW010000030">
    <property type="protein sequence ID" value="MCV9930236.1"/>
    <property type="molecule type" value="Genomic_DNA"/>
</dbReference>
<accession>A0A9X3C035</accession>
<evidence type="ECO:0000256" key="1">
    <source>
        <dbReference type="SAM" id="Phobius"/>
    </source>
</evidence>
<comment type="caution">
    <text evidence="2">The sequence shown here is derived from an EMBL/GenBank/DDBJ whole genome shotgun (WGS) entry which is preliminary data.</text>
</comment>
<evidence type="ECO:0000313" key="2">
    <source>
        <dbReference type="EMBL" id="MCV9930236.1"/>
    </source>
</evidence>
<keyword evidence="1" id="KW-0472">Membrane</keyword>
<name>A0A9X3C035_9FLAO</name>
<dbReference type="RefSeq" id="WP_264208314.1">
    <property type="nucleotide sequence ID" value="NZ_JAOZEW010000030.1"/>
</dbReference>
<sequence length="349" mass="40837">MYSYICVKLNLGCNIVKLRVFFGILFFLLIACNKQEKPVVAFYYWKTVFKLSNKEKEVLKQNNVHKIYIRYFDLDLNPKSGEPFPVSPIHFETKSNDLAIVPVVYIKNKVMLKRGIDIDNLAQKTFDFVELVNKKNGISCKEIQIDCDWTLASKSNYLKFIEVFKRISHKKLSATIRLHQVKYFEKTKIPNVDSGVLMYYNMGTIAPDTLNSIYDRRIAQRYIKSLRKYPLSLNFALPIYSWAVHIRNQKVVGLRSKLNVSELKIDKNFEQISTVFFKVKQSNYKKGIFYEEGDLLKIEAVSSADLKGMAQDLEDNTAQYPKEVIFYDLDEFNLKNYEKNIFKQVLSCF</sequence>
<keyword evidence="3" id="KW-1185">Reference proteome</keyword>
<feature type="transmembrane region" description="Helical" evidence="1">
    <location>
        <begin position="12"/>
        <end position="31"/>
    </location>
</feature>
<protein>
    <submittedName>
        <fullName evidence="2">Uncharacterized protein</fullName>
    </submittedName>
</protein>